<feature type="transmembrane region" description="Helical" evidence="1">
    <location>
        <begin position="85"/>
        <end position="111"/>
    </location>
</feature>
<sequence>MINVISRYSNVIRFYIKLFYKMRIIYKIKIFFIWTSTPRGIRTCSTPSGCFVNTPHTTFLNTFPKKFLLPRKSSFSLLFSSPFHYFFHFYFFIFFFIFFIIFLISFSTFLLHHCYYFLIIF</sequence>
<name>A0AAU8MHJ9_9CAUD</name>
<evidence type="ECO:0000256" key="1">
    <source>
        <dbReference type="SAM" id="Phobius"/>
    </source>
</evidence>
<protein>
    <submittedName>
        <fullName evidence="2">Uncharacterized protein</fullName>
    </submittedName>
</protein>
<evidence type="ECO:0000313" key="2">
    <source>
        <dbReference type="EMBL" id="XCO00291.1"/>
    </source>
</evidence>
<reference evidence="2" key="1">
    <citation type="submission" date="2024-06" db="EMBL/GenBank/DDBJ databases">
        <title>Intestivirid acquisition increases across infancy in a wild primate population.</title>
        <authorList>
            <person name="Schneider-Creas I.A."/>
            <person name="Moya I.L."/>
            <person name="Chiou K.L."/>
            <person name="Baniel A."/>
            <person name="Azanaw Haile A."/>
            <person name="Kebede F."/>
            <person name="Abebe B."/>
            <person name="Snyder-Mackler N."/>
            <person name="Varsani A."/>
        </authorList>
    </citation>
    <scope>NUCLEOTIDE SEQUENCE</scope>
    <source>
        <strain evidence="2">Int_RNL_2016_0117_DIX</strain>
    </source>
</reference>
<keyword evidence="1" id="KW-0812">Transmembrane</keyword>
<keyword evidence="1" id="KW-1133">Transmembrane helix</keyword>
<accession>A0AAU8MHJ9</accession>
<organism evidence="2">
    <name type="scientific">Geladintestivirus 1</name>
    <dbReference type="NCBI Taxonomy" id="3233133"/>
    <lineage>
        <taxon>Viruses</taxon>
        <taxon>Duplodnaviria</taxon>
        <taxon>Heunggongvirae</taxon>
        <taxon>Uroviricota</taxon>
        <taxon>Caudoviricetes</taxon>
        <taxon>Crassvirales</taxon>
    </lineage>
</organism>
<dbReference type="EMBL" id="PP965497">
    <property type="protein sequence ID" value="XCO00291.1"/>
    <property type="molecule type" value="Genomic_DNA"/>
</dbReference>
<proteinExistence type="predicted"/>
<keyword evidence="1" id="KW-0472">Membrane</keyword>